<dbReference type="InterPro" id="IPR042099">
    <property type="entry name" value="ANL_N_sf"/>
</dbReference>
<dbReference type="Proteomes" id="UP000249304">
    <property type="component" value="Unassembled WGS sequence"/>
</dbReference>
<dbReference type="RefSeq" id="WP_111176338.1">
    <property type="nucleotide sequence ID" value="NZ_POUD01000011.1"/>
</dbReference>
<evidence type="ECO:0000256" key="1">
    <source>
        <dbReference type="SAM" id="MobiDB-lite"/>
    </source>
</evidence>
<organism evidence="2 3">
    <name type="scientific">Nonomuraea aridisoli</name>
    <dbReference type="NCBI Taxonomy" id="2070368"/>
    <lineage>
        <taxon>Bacteria</taxon>
        <taxon>Bacillati</taxon>
        <taxon>Actinomycetota</taxon>
        <taxon>Actinomycetes</taxon>
        <taxon>Streptosporangiales</taxon>
        <taxon>Streptosporangiaceae</taxon>
        <taxon>Nonomuraea</taxon>
    </lineage>
</organism>
<evidence type="ECO:0000313" key="2">
    <source>
        <dbReference type="EMBL" id="PZG22078.1"/>
    </source>
</evidence>
<reference evidence="2 3" key="1">
    <citation type="submission" date="2018-01" db="EMBL/GenBank/DDBJ databases">
        <title>Draft genome sequence of Nonomuraea sp. KC333.</title>
        <authorList>
            <person name="Sahin N."/>
            <person name="Saygin H."/>
            <person name="Ay H."/>
        </authorList>
    </citation>
    <scope>NUCLEOTIDE SEQUENCE [LARGE SCALE GENOMIC DNA]</scope>
    <source>
        <strain evidence="2 3">KC333</strain>
    </source>
</reference>
<dbReference type="InterPro" id="IPR053158">
    <property type="entry name" value="CapK_Type1_Caps_Biosynth"/>
</dbReference>
<protein>
    <submittedName>
        <fullName evidence="2">CoF synthetase</fullName>
    </submittedName>
</protein>
<sequence>MSTLGLIRDARKALRQGPEAIAARRRARFAELVRHARAHSPYYQQLYRHLPNHVDDPHALPVTDKEKLMERFDDWATDREITLAKADAFVNDPSLAGDRFLGKYLLTTTSGTTGRRGIYVLDADCMNIAIALTLRALSPAFTPRVLLRILATGGRTAKIVATGGHFGAYAIEMRQVKTHPRRSRTARVMSVHTPLPDLVAELNDLRPAVLESYASVAALLTREQEAGRLRIKPAIVTVGAEGLAAADYPRIAGAFGAKLVNYYGSNEAPCFAYSCAEDWLHVHSDWVVFEPVDAEHRPTPPGELSHTVLVTTLYKRVQPIIRYDLGDRVLRRPDPCPCGNPLPAIRVQGRAADVLTFPSEHGDAVRITPLALETAAERVRGVALFQIVQETPTSLRVRLRAADGMDAEHVWLDLRRRLTELLADNKLAHVTVERDAEGPRQSAGGKIRSIVPLPDQRHA</sequence>
<evidence type="ECO:0000313" key="3">
    <source>
        <dbReference type="Proteomes" id="UP000249304"/>
    </source>
</evidence>
<keyword evidence="3" id="KW-1185">Reference proteome</keyword>
<proteinExistence type="predicted"/>
<feature type="region of interest" description="Disordered" evidence="1">
    <location>
        <begin position="434"/>
        <end position="459"/>
    </location>
</feature>
<dbReference type="Gene3D" id="3.40.50.12780">
    <property type="entry name" value="N-terminal domain of ligase-like"/>
    <property type="match status" value="1"/>
</dbReference>
<dbReference type="EMBL" id="POUD01000011">
    <property type="protein sequence ID" value="PZG22078.1"/>
    <property type="molecule type" value="Genomic_DNA"/>
</dbReference>
<name>A0A2W2FB49_9ACTN</name>
<comment type="caution">
    <text evidence="2">The sequence shown here is derived from an EMBL/GenBank/DDBJ whole genome shotgun (WGS) entry which is preliminary data.</text>
</comment>
<dbReference type="SUPFAM" id="SSF56801">
    <property type="entry name" value="Acetyl-CoA synthetase-like"/>
    <property type="match status" value="1"/>
</dbReference>
<gene>
    <name evidence="2" type="ORF">C1J01_04695</name>
</gene>
<dbReference type="AlphaFoldDB" id="A0A2W2FB49"/>
<dbReference type="PANTHER" id="PTHR36932">
    <property type="entry name" value="CAPSULAR POLYSACCHARIDE BIOSYNTHESIS PROTEIN"/>
    <property type="match status" value="1"/>
</dbReference>
<accession>A0A2W2FB49</accession>
<dbReference type="OrthoDB" id="580775at2"/>
<dbReference type="PANTHER" id="PTHR36932:SF1">
    <property type="entry name" value="CAPSULAR POLYSACCHARIDE BIOSYNTHESIS PROTEIN"/>
    <property type="match status" value="1"/>
</dbReference>